<feature type="transmembrane region" description="Helical" evidence="4">
    <location>
        <begin position="6"/>
        <end position="26"/>
    </location>
</feature>
<sequence length="318" mass="33604">MVKKIIYIGGLVLLVGAASGVGFLAVQNKKQTAAFQNIQEKTVALEEKIANLEKTISSIDEAMQKITVPPKEIVRREYIREKSQEELLTEAVANVTPGVVSIVVSKDVPQLEVAYVNPFGDDPFYKDFDIKVPVYRQKGTTRQKIGAGTGFIVRADGYIVTNKHVAADETAYYTVLLTNGTQKTATVLYRDPLQDIAIIKIPGSGYTSVPLGDSSALKLGQSVIAIGNALGEYNNSVSVGIISGLDRSIDASGGGTTEHLSGIIQTDAAINPGNSGGPLVDLSGKAIGVNVATVTGSSNISFSIPANIVKDILAKQLK</sequence>
<keyword evidence="4" id="KW-1133">Transmembrane helix</keyword>
<dbReference type="PANTHER" id="PTHR43343:SF3">
    <property type="entry name" value="PROTEASE DO-LIKE 8, CHLOROPLASTIC"/>
    <property type="match status" value="1"/>
</dbReference>
<dbReference type="STRING" id="1802115.A2756_02455"/>
<accession>A0A1G2G6C3</accession>
<reference evidence="5 6" key="1">
    <citation type="journal article" date="2016" name="Nat. Commun.">
        <title>Thousands of microbial genomes shed light on interconnected biogeochemical processes in an aquifer system.</title>
        <authorList>
            <person name="Anantharaman K."/>
            <person name="Brown C.T."/>
            <person name="Hug L.A."/>
            <person name="Sharon I."/>
            <person name="Castelle C.J."/>
            <person name="Probst A.J."/>
            <person name="Thomas B.C."/>
            <person name="Singh A."/>
            <person name="Wilkins M.J."/>
            <person name="Karaoz U."/>
            <person name="Brodie E.L."/>
            <person name="Williams K.H."/>
            <person name="Hubbard S.S."/>
            <person name="Banfield J.F."/>
        </authorList>
    </citation>
    <scope>NUCLEOTIDE SEQUENCE [LARGE SCALE GENOMIC DNA]</scope>
</reference>
<dbReference type="InterPro" id="IPR009003">
    <property type="entry name" value="Peptidase_S1_PA"/>
</dbReference>
<protein>
    <recommendedName>
        <fullName evidence="7">Serine protease</fullName>
    </recommendedName>
</protein>
<keyword evidence="1" id="KW-0645">Protease</keyword>
<dbReference type="GO" id="GO:0006508">
    <property type="term" value="P:proteolysis"/>
    <property type="evidence" value="ECO:0007669"/>
    <property type="project" value="UniProtKB-KW"/>
</dbReference>
<keyword evidence="4" id="KW-0472">Membrane</keyword>
<dbReference type="Gene3D" id="2.40.10.120">
    <property type="match status" value="1"/>
</dbReference>
<evidence type="ECO:0000313" key="5">
    <source>
        <dbReference type="EMBL" id="OGZ45747.1"/>
    </source>
</evidence>
<dbReference type="Proteomes" id="UP000177785">
    <property type="component" value="Unassembled WGS sequence"/>
</dbReference>
<gene>
    <name evidence="5" type="ORF">A2756_02455</name>
</gene>
<dbReference type="PANTHER" id="PTHR43343">
    <property type="entry name" value="PEPTIDASE S12"/>
    <property type="match status" value="1"/>
</dbReference>
<evidence type="ECO:0000313" key="6">
    <source>
        <dbReference type="Proteomes" id="UP000177785"/>
    </source>
</evidence>
<evidence type="ECO:0000256" key="3">
    <source>
        <dbReference type="SAM" id="Coils"/>
    </source>
</evidence>
<dbReference type="InterPro" id="IPR051201">
    <property type="entry name" value="Chloro_Bact_Ser_Proteases"/>
</dbReference>
<evidence type="ECO:0008006" key="7">
    <source>
        <dbReference type="Google" id="ProtNLM"/>
    </source>
</evidence>
<evidence type="ECO:0000256" key="2">
    <source>
        <dbReference type="ARBA" id="ARBA00022801"/>
    </source>
</evidence>
<dbReference type="Pfam" id="PF13365">
    <property type="entry name" value="Trypsin_2"/>
    <property type="match status" value="1"/>
</dbReference>
<feature type="coiled-coil region" evidence="3">
    <location>
        <begin position="35"/>
        <end position="65"/>
    </location>
</feature>
<proteinExistence type="predicted"/>
<evidence type="ECO:0000256" key="4">
    <source>
        <dbReference type="SAM" id="Phobius"/>
    </source>
</evidence>
<dbReference type="EMBL" id="MHNL01000005">
    <property type="protein sequence ID" value="OGZ45747.1"/>
    <property type="molecule type" value="Genomic_DNA"/>
</dbReference>
<dbReference type="GO" id="GO:0004252">
    <property type="term" value="F:serine-type endopeptidase activity"/>
    <property type="evidence" value="ECO:0007669"/>
    <property type="project" value="InterPro"/>
</dbReference>
<keyword evidence="4" id="KW-0812">Transmembrane</keyword>
<evidence type="ECO:0000256" key="1">
    <source>
        <dbReference type="ARBA" id="ARBA00022670"/>
    </source>
</evidence>
<comment type="caution">
    <text evidence="5">The sequence shown here is derived from an EMBL/GenBank/DDBJ whole genome shotgun (WGS) entry which is preliminary data.</text>
</comment>
<keyword evidence="2" id="KW-0378">Hydrolase</keyword>
<dbReference type="PRINTS" id="PR00834">
    <property type="entry name" value="PROTEASES2C"/>
</dbReference>
<dbReference type="InterPro" id="IPR001940">
    <property type="entry name" value="Peptidase_S1C"/>
</dbReference>
<dbReference type="AlphaFoldDB" id="A0A1G2G6C3"/>
<organism evidence="5 6">
    <name type="scientific">Candidatus Ryanbacteria bacterium RIFCSPHIGHO2_01_FULL_48_27</name>
    <dbReference type="NCBI Taxonomy" id="1802115"/>
    <lineage>
        <taxon>Bacteria</taxon>
        <taxon>Candidatus Ryaniibacteriota</taxon>
    </lineage>
</organism>
<dbReference type="SUPFAM" id="SSF50494">
    <property type="entry name" value="Trypsin-like serine proteases"/>
    <property type="match status" value="1"/>
</dbReference>
<name>A0A1G2G6C3_9BACT</name>
<keyword evidence="3" id="KW-0175">Coiled coil</keyword>